<dbReference type="HOGENOM" id="CLU_023254_0_2_1"/>
<accession>A0A0D2FP13</accession>
<dbReference type="STRING" id="1442369.A0A0D2FP13"/>
<dbReference type="PANTHER" id="PTHR37540">
    <property type="entry name" value="TRANSCRIPTION FACTOR (ACR-2), PUTATIVE-RELATED-RELATED"/>
    <property type="match status" value="1"/>
</dbReference>
<dbReference type="OrthoDB" id="4158087at2759"/>
<protein>
    <submittedName>
        <fullName evidence="1">Uncharacterized protein</fullName>
    </submittedName>
</protein>
<reference evidence="1 2" key="1">
    <citation type="submission" date="2015-01" db="EMBL/GenBank/DDBJ databases">
        <title>The Genome Sequence of Rhinocladiella mackenzie CBS 650.93.</title>
        <authorList>
            <consortium name="The Broad Institute Genomics Platform"/>
            <person name="Cuomo C."/>
            <person name="de Hoog S."/>
            <person name="Gorbushina A."/>
            <person name="Stielow B."/>
            <person name="Teixiera M."/>
            <person name="Abouelleil A."/>
            <person name="Chapman S.B."/>
            <person name="Priest M."/>
            <person name="Young S.K."/>
            <person name="Wortman J."/>
            <person name="Nusbaum C."/>
            <person name="Birren B."/>
        </authorList>
    </citation>
    <scope>NUCLEOTIDE SEQUENCE [LARGE SCALE GENOMIC DNA]</scope>
    <source>
        <strain evidence="1 2">CBS 650.93</strain>
    </source>
</reference>
<evidence type="ECO:0000313" key="2">
    <source>
        <dbReference type="Proteomes" id="UP000053617"/>
    </source>
</evidence>
<dbReference type="AlphaFoldDB" id="A0A0D2FP13"/>
<dbReference type="VEuPathDB" id="FungiDB:Z518_07420"/>
<name>A0A0D2FP13_9EURO</name>
<gene>
    <name evidence="1" type="ORF">Z518_07420</name>
</gene>
<proteinExistence type="predicted"/>
<dbReference type="EMBL" id="KN847479">
    <property type="protein sequence ID" value="KIX03867.1"/>
    <property type="molecule type" value="Genomic_DNA"/>
</dbReference>
<sequence>MLRLTPPDDAIPFIVTTPARQSVEEKRKLIRSHVMRGKNRKKRPLRPPSWIGGGKVNDAVNIRRQNVLSTPAKVGGELSFTAFSAEMGSDMLETIWKLQQAMFPVGFGLAFGYTEPSWFEPIWNDAACLHFTVFIAKAYLDFVHRQKEISATALAHLVKALTILQQRLASSDDELSTSDSTILVVVDLTMAATVRGDLDTALKHLQGLHKMVILRGGLSAFTGNRQLQTKIADLGVALGTGCQPLFFSDGILWDSRIASPGRIPISGTQDPDPDPQMPTSDLGPFFDSLDTRLRLVWDDISELVRATNMATQCKLYIDKELYQEVMISTHYRLVHLRFVTGDVNETTRLGLLAFASTLFLQSRGVKTQYEYLAQCLQNAISLLGHKTRAIPTQLTLWLHIVGAVSVFGEHEQAWFRPALTELLQAMRLASWKDVSKADSGSYATRALDIEGTETYLSPRRDLTIKSYNDDGSRTVLRVMCPDPRAADVRDGRNMRELRKPLSTTV</sequence>
<evidence type="ECO:0000313" key="1">
    <source>
        <dbReference type="EMBL" id="KIX03867.1"/>
    </source>
</evidence>
<dbReference type="GeneID" id="25295491"/>
<dbReference type="Proteomes" id="UP000053617">
    <property type="component" value="Unassembled WGS sequence"/>
</dbReference>
<keyword evidence="2" id="KW-1185">Reference proteome</keyword>
<dbReference type="RefSeq" id="XP_013271003.1">
    <property type="nucleotide sequence ID" value="XM_013415549.1"/>
</dbReference>
<organism evidence="1 2">
    <name type="scientific">Rhinocladiella mackenziei CBS 650.93</name>
    <dbReference type="NCBI Taxonomy" id="1442369"/>
    <lineage>
        <taxon>Eukaryota</taxon>
        <taxon>Fungi</taxon>
        <taxon>Dikarya</taxon>
        <taxon>Ascomycota</taxon>
        <taxon>Pezizomycotina</taxon>
        <taxon>Eurotiomycetes</taxon>
        <taxon>Chaetothyriomycetidae</taxon>
        <taxon>Chaetothyriales</taxon>
        <taxon>Herpotrichiellaceae</taxon>
        <taxon>Rhinocladiella</taxon>
    </lineage>
</organism>